<sequence>MNDEEKAAEEHQRNNVGSLEVPTSGEEVEQYWGGIKGQVAVGGEMKVNGSNVIRGEVRVTKIGLVGEEGERLGSDEAVEDARGIIGCIEQEEEIEEFEVNQLVEEDENEGWETGVGEGECRGGMGQVQIENDKRLLFLVEEESGKTEAKDFFHVEDNVTMEETHNVMVEERGRTGGREIKRCRREGHESVEEEIRRAKFNCLMKEEKERMVTSVMREKRGSMVSTEIVLEGRGRTETDVGEDEGETEAKVVSRGEEEEYSVPRFVLTSDLQLMLPPTKRPISPIVVAVEVEEHRAVEKVKDAGKEMGMDGSMLKKNQIELKVEQQKEESLPPGFFTVPLHHADGQKHSPIKVGIEEEIMLAVYEKMKEKAEDEEEDEGLPPGYKFFPPQASVPSVVQKSSHTRHAPISDQLQPSMPQGSQPNTLTLPPPPTPAYEMAQMVCGSCRRLLSYIRGARYVQCSCCQTVNFVLEEHQVGQVKCSSCTILLLYPYGAPSVKCSSCHFVTEIGDHNKRPRWSVQQRTSSPSNALV</sequence>
<accession>A0AAN7R7L7</accession>
<dbReference type="Proteomes" id="UP001346149">
    <property type="component" value="Unassembled WGS sequence"/>
</dbReference>
<feature type="domain" description="Zinc finger LSD1-type" evidence="4">
    <location>
        <begin position="479"/>
        <end position="503"/>
    </location>
</feature>
<feature type="compositionally biased region" description="Polar residues" evidence="3">
    <location>
        <begin position="409"/>
        <end position="420"/>
    </location>
</feature>
<feature type="domain" description="Zinc finger LSD1-type" evidence="4">
    <location>
        <begin position="441"/>
        <end position="465"/>
    </location>
</feature>
<evidence type="ECO:0000259" key="4">
    <source>
        <dbReference type="Pfam" id="PF06943"/>
    </source>
</evidence>
<proteinExistence type="predicted"/>
<keyword evidence="6" id="KW-1185">Reference proteome</keyword>
<organism evidence="5 6">
    <name type="scientific">Trapa natans</name>
    <name type="common">Water chestnut</name>
    <dbReference type="NCBI Taxonomy" id="22666"/>
    <lineage>
        <taxon>Eukaryota</taxon>
        <taxon>Viridiplantae</taxon>
        <taxon>Streptophyta</taxon>
        <taxon>Embryophyta</taxon>
        <taxon>Tracheophyta</taxon>
        <taxon>Spermatophyta</taxon>
        <taxon>Magnoliopsida</taxon>
        <taxon>eudicotyledons</taxon>
        <taxon>Gunneridae</taxon>
        <taxon>Pentapetalae</taxon>
        <taxon>rosids</taxon>
        <taxon>malvids</taxon>
        <taxon>Myrtales</taxon>
        <taxon>Lythraceae</taxon>
        <taxon>Trapa</taxon>
    </lineage>
</organism>
<evidence type="ECO:0000256" key="2">
    <source>
        <dbReference type="ARBA" id="ARBA00023242"/>
    </source>
</evidence>
<comment type="subcellular location">
    <subcellularLocation>
        <location evidence="1">Nucleus</location>
    </subcellularLocation>
</comment>
<evidence type="ECO:0000256" key="3">
    <source>
        <dbReference type="SAM" id="MobiDB-lite"/>
    </source>
</evidence>
<dbReference type="EMBL" id="JAXQNO010000008">
    <property type="protein sequence ID" value="KAK4792707.1"/>
    <property type="molecule type" value="Genomic_DNA"/>
</dbReference>
<dbReference type="AlphaFoldDB" id="A0AAN7R7L7"/>
<feature type="region of interest" description="Disordered" evidence="3">
    <location>
        <begin position="232"/>
        <end position="254"/>
    </location>
</feature>
<protein>
    <recommendedName>
        <fullName evidence="4">Zinc finger LSD1-type domain-containing protein</fullName>
    </recommendedName>
</protein>
<dbReference type="NCBIfam" id="TIGR01053">
    <property type="entry name" value="LSD1"/>
    <property type="match status" value="2"/>
</dbReference>
<feature type="compositionally biased region" description="Basic and acidic residues" evidence="3">
    <location>
        <begin position="1"/>
        <end position="13"/>
    </location>
</feature>
<dbReference type="InterPro" id="IPR005735">
    <property type="entry name" value="Znf_LSD1"/>
</dbReference>
<evidence type="ECO:0000256" key="1">
    <source>
        <dbReference type="ARBA" id="ARBA00004123"/>
    </source>
</evidence>
<gene>
    <name evidence="5" type="ORF">SAY86_023142</name>
</gene>
<comment type="caution">
    <text evidence="5">The sequence shown here is derived from an EMBL/GenBank/DDBJ whole genome shotgun (WGS) entry which is preliminary data.</text>
</comment>
<dbReference type="PANTHER" id="PTHR31747">
    <property type="entry name" value="PROTEIN LSD1"/>
    <property type="match status" value="1"/>
</dbReference>
<feature type="region of interest" description="Disordered" evidence="3">
    <location>
        <begin position="395"/>
        <end position="428"/>
    </location>
</feature>
<evidence type="ECO:0000313" key="6">
    <source>
        <dbReference type="Proteomes" id="UP001346149"/>
    </source>
</evidence>
<dbReference type="GO" id="GO:0005634">
    <property type="term" value="C:nucleus"/>
    <property type="evidence" value="ECO:0007669"/>
    <property type="project" value="UniProtKB-SubCell"/>
</dbReference>
<dbReference type="Pfam" id="PF06943">
    <property type="entry name" value="zf-LSD1"/>
    <property type="match status" value="2"/>
</dbReference>
<evidence type="ECO:0000313" key="5">
    <source>
        <dbReference type="EMBL" id="KAK4792707.1"/>
    </source>
</evidence>
<feature type="region of interest" description="Disordered" evidence="3">
    <location>
        <begin position="1"/>
        <end position="26"/>
    </location>
</feature>
<name>A0AAN7R7L7_TRANT</name>
<dbReference type="PANTHER" id="PTHR31747:SF17">
    <property type="entry name" value="PROTEIN LOL2"/>
    <property type="match status" value="1"/>
</dbReference>
<dbReference type="InterPro" id="IPR040319">
    <property type="entry name" value="LSD1-like"/>
</dbReference>
<reference evidence="5 6" key="1">
    <citation type="journal article" date="2023" name="Hortic Res">
        <title>Pangenome of water caltrop reveals structural variations and asymmetric subgenome divergence after allopolyploidization.</title>
        <authorList>
            <person name="Zhang X."/>
            <person name="Chen Y."/>
            <person name="Wang L."/>
            <person name="Yuan Y."/>
            <person name="Fang M."/>
            <person name="Shi L."/>
            <person name="Lu R."/>
            <person name="Comes H.P."/>
            <person name="Ma Y."/>
            <person name="Chen Y."/>
            <person name="Huang G."/>
            <person name="Zhou Y."/>
            <person name="Zheng Z."/>
            <person name="Qiu Y."/>
        </authorList>
    </citation>
    <scope>NUCLEOTIDE SEQUENCE [LARGE SCALE GENOMIC DNA]</scope>
    <source>
        <strain evidence="5">F231</strain>
    </source>
</reference>
<keyword evidence="2" id="KW-0539">Nucleus</keyword>